<sequence length="30" mass="3631">MHNIIQVSTFMLRCFYIVTHLFHDCCLDDD</sequence>
<accession>A0A0A8Y852</accession>
<organism evidence="1">
    <name type="scientific">Arundo donax</name>
    <name type="common">Giant reed</name>
    <name type="synonym">Donax arundinaceus</name>
    <dbReference type="NCBI Taxonomy" id="35708"/>
    <lineage>
        <taxon>Eukaryota</taxon>
        <taxon>Viridiplantae</taxon>
        <taxon>Streptophyta</taxon>
        <taxon>Embryophyta</taxon>
        <taxon>Tracheophyta</taxon>
        <taxon>Spermatophyta</taxon>
        <taxon>Magnoliopsida</taxon>
        <taxon>Liliopsida</taxon>
        <taxon>Poales</taxon>
        <taxon>Poaceae</taxon>
        <taxon>PACMAD clade</taxon>
        <taxon>Arundinoideae</taxon>
        <taxon>Arundineae</taxon>
        <taxon>Arundo</taxon>
    </lineage>
</organism>
<evidence type="ECO:0000313" key="1">
    <source>
        <dbReference type="EMBL" id="JAD21373.1"/>
    </source>
</evidence>
<proteinExistence type="predicted"/>
<dbReference type="AlphaFoldDB" id="A0A0A8Y852"/>
<dbReference type="EMBL" id="GBRH01276522">
    <property type="protein sequence ID" value="JAD21373.1"/>
    <property type="molecule type" value="Transcribed_RNA"/>
</dbReference>
<name>A0A0A8Y852_ARUDO</name>
<reference evidence="1" key="1">
    <citation type="submission" date="2014-09" db="EMBL/GenBank/DDBJ databases">
        <authorList>
            <person name="Magalhaes I.L.F."/>
            <person name="Oliveira U."/>
            <person name="Santos F.R."/>
            <person name="Vidigal T.H.D.A."/>
            <person name="Brescovit A.D."/>
            <person name="Santos A.J."/>
        </authorList>
    </citation>
    <scope>NUCLEOTIDE SEQUENCE</scope>
    <source>
        <tissue evidence="1">Shoot tissue taken approximately 20 cm above the soil surface</tissue>
    </source>
</reference>
<protein>
    <submittedName>
        <fullName evidence="1">Uncharacterized protein</fullName>
    </submittedName>
</protein>
<reference evidence="1" key="2">
    <citation type="journal article" date="2015" name="Data Brief">
        <title>Shoot transcriptome of the giant reed, Arundo donax.</title>
        <authorList>
            <person name="Barrero R.A."/>
            <person name="Guerrero F.D."/>
            <person name="Moolhuijzen P."/>
            <person name="Goolsby J.A."/>
            <person name="Tidwell J."/>
            <person name="Bellgard S.E."/>
            <person name="Bellgard M.I."/>
        </authorList>
    </citation>
    <scope>NUCLEOTIDE SEQUENCE</scope>
    <source>
        <tissue evidence="1">Shoot tissue taken approximately 20 cm above the soil surface</tissue>
    </source>
</reference>